<proteinExistence type="predicted"/>
<dbReference type="Proteomes" id="UP001153269">
    <property type="component" value="Unassembled WGS sequence"/>
</dbReference>
<organism evidence="2 3">
    <name type="scientific">Pleuronectes platessa</name>
    <name type="common">European plaice</name>
    <dbReference type="NCBI Taxonomy" id="8262"/>
    <lineage>
        <taxon>Eukaryota</taxon>
        <taxon>Metazoa</taxon>
        <taxon>Chordata</taxon>
        <taxon>Craniata</taxon>
        <taxon>Vertebrata</taxon>
        <taxon>Euteleostomi</taxon>
        <taxon>Actinopterygii</taxon>
        <taxon>Neopterygii</taxon>
        <taxon>Teleostei</taxon>
        <taxon>Neoteleostei</taxon>
        <taxon>Acanthomorphata</taxon>
        <taxon>Carangaria</taxon>
        <taxon>Pleuronectiformes</taxon>
        <taxon>Pleuronectoidei</taxon>
        <taxon>Pleuronectidae</taxon>
        <taxon>Pleuronectes</taxon>
    </lineage>
</organism>
<name>A0A9N7Z0Q3_PLEPL</name>
<evidence type="ECO:0000313" key="3">
    <source>
        <dbReference type="Proteomes" id="UP001153269"/>
    </source>
</evidence>
<dbReference type="AlphaFoldDB" id="A0A9N7Z0Q3"/>
<accession>A0A9N7Z0Q3</accession>
<gene>
    <name evidence="2" type="ORF">PLEPLA_LOCUS39117</name>
</gene>
<feature type="region of interest" description="Disordered" evidence="1">
    <location>
        <begin position="38"/>
        <end position="57"/>
    </location>
</feature>
<keyword evidence="3" id="KW-1185">Reference proteome</keyword>
<reference evidence="2" key="1">
    <citation type="submission" date="2020-03" db="EMBL/GenBank/DDBJ databases">
        <authorList>
            <person name="Weist P."/>
        </authorList>
    </citation>
    <scope>NUCLEOTIDE SEQUENCE</scope>
</reference>
<dbReference type="EMBL" id="CADEAL010004089">
    <property type="protein sequence ID" value="CAB1451423.1"/>
    <property type="molecule type" value="Genomic_DNA"/>
</dbReference>
<evidence type="ECO:0000313" key="2">
    <source>
        <dbReference type="EMBL" id="CAB1451423.1"/>
    </source>
</evidence>
<sequence>MGGVSVGRLQWGLEVTWALLDVGKGQLDVQHKKKNTNHGVIEGEDNKGDGGEEWEDDKEGEGCWVEVAPLRPAAPPLQNDATSFFNYTSLGGLERTLRNPFGYILLLTYKANSPAVFGAPHLLARQCQPSRGVRSGLVGDERAEDEHDAVLMRIQAMTVLTLVGDGQHALLNGGRCKMDHIRPIPLGPDIKLRQFLLGHHVTSSPDA</sequence>
<evidence type="ECO:0000256" key="1">
    <source>
        <dbReference type="SAM" id="MobiDB-lite"/>
    </source>
</evidence>
<comment type="caution">
    <text evidence="2">The sequence shown here is derived from an EMBL/GenBank/DDBJ whole genome shotgun (WGS) entry which is preliminary data.</text>
</comment>
<protein>
    <submittedName>
        <fullName evidence="2">Uncharacterized protein</fullName>
    </submittedName>
</protein>